<dbReference type="InterPro" id="IPR003593">
    <property type="entry name" value="AAA+_ATPase"/>
</dbReference>
<dbReference type="Gene3D" id="1.20.1560.10">
    <property type="entry name" value="ABC transporter type 1, transmembrane domain"/>
    <property type="match status" value="1"/>
</dbReference>
<accession>A0ABQ2Z0T2</accession>
<keyword evidence="6 8" id="KW-0472">Membrane</keyword>
<keyword evidence="3" id="KW-0547">Nucleotide-binding</keyword>
<keyword evidence="12" id="KW-1185">Reference proteome</keyword>
<dbReference type="InterPro" id="IPR011527">
    <property type="entry name" value="ABC1_TM_dom"/>
</dbReference>
<protein>
    <submittedName>
        <fullName evidence="11">ABC transporter</fullName>
    </submittedName>
</protein>
<reference evidence="12" key="1">
    <citation type="journal article" date="2019" name="Int. J. Syst. Evol. Microbiol.">
        <title>The Global Catalogue of Microorganisms (GCM) 10K type strain sequencing project: providing services to taxonomists for standard genome sequencing and annotation.</title>
        <authorList>
            <consortium name="The Broad Institute Genomics Platform"/>
            <consortium name="The Broad Institute Genome Sequencing Center for Infectious Disease"/>
            <person name="Wu L."/>
            <person name="Ma J."/>
        </authorList>
    </citation>
    <scope>NUCLEOTIDE SEQUENCE [LARGE SCALE GENOMIC DNA]</scope>
    <source>
        <strain evidence="12">JCM 4586</strain>
    </source>
</reference>
<dbReference type="Pfam" id="PF00664">
    <property type="entry name" value="ABC_membrane"/>
    <property type="match status" value="1"/>
</dbReference>
<feature type="transmembrane region" description="Helical" evidence="8">
    <location>
        <begin position="154"/>
        <end position="173"/>
    </location>
</feature>
<evidence type="ECO:0000313" key="11">
    <source>
        <dbReference type="EMBL" id="GGY00879.1"/>
    </source>
</evidence>
<evidence type="ECO:0000256" key="5">
    <source>
        <dbReference type="ARBA" id="ARBA00022989"/>
    </source>
</evidence>
<dbReference type="PANTHER" id="PTHR43394:SF1">
    <property type="entry name" value="ATP-BINDING CASSETTE SUB-FAMILY B MEMBER 10, MITOCHONDRIAL"/>
    <property type="match status" value="1"/>
</dbReference>
<dbReference type="PANTHER" id="PTHR43394">
    <property type="entry name" value="ATP-DEPENDENT PERMEASE MDL1, MITOCHONDRIAL"/>
    <property type="match status" value="1"/>
</dbReference>
<name>A0ABQ2Z0T2_9ACTN</name>
<feature type="domain" description="ABC transporter" evidence="9">
    <location>
        <begin position="361"/>
        <end position="580"/>
    </location>
</feature>
<dbReference type="InterPro" id="IPR017871">
    <property type="entry name" value="ABC_transporter-like_CS"/>
</dbReference>
<keyword evidence="5 8" id="KW-1133">Transmembrane helix</keyword>
<evidence type="ECO:0000256" key="8">
    <source>
        <dbReference type="SAM" id="Phobius"/>
    </source>
</evidence>
<comment type="subcellular location">
    <subcellularLocation>
        <location evidence="1">Cell membrane</location>
        <topology evidence="1">Multi-pass membrane protein</topology>
    </subcellularLocation>
</comment>
<dbReference type="SMART" id="SM00382">
    <property type="entry name" value="AAA"/>
    <property type="match status" value="1"/>
</dbReference>
<organism evidence="11 12">
    <name type="scientific">Streptomyces hiroshimensis</name>
    <dbReference type="NCBI Taxonomy" id="66424"/>
    <lineage>
        <taxon>Bacteria</taxon>
        <taxon>Bacillati</taxon>
        <taxon>Actinomycetota</taxon>
        <taxon>Actinomycetes</taxon>
        <taxon>Kitasatosporales</taxon>
        <taxon>Streptomycetaceae</taxon>
        <taxon>Streptomyces</taxon>
    </lineage>
</organism>
<feature type="region of interest" description="Disordered" evidence="7">
    <location>
        <begin position="316"/>
        <end position="348"/>
    </location>
</feature>
<evidence type="ECO:0000256" key="6">
    <source>
        <dbReference type="ARBA" id="ARBA00023136"/>
    </source>
</evidence>
<gene>
    <name evidence="11" type="ORF">GCM10010324_54430</name>
</gene>
<evidence type="ECO:0000256" key="2">
    <source>
        <dbReference type="ARBA" id="ARBA00022692"/>
    </source>
</evidence>
<dbReference type="InterPro" id="IPR027417">
    <property type="entry name" value="P-loop_NTPase"/>
</dbReference>
<evidence type="ECO:0000259" key="9">
    <source>
        <dbReference type="PROSITE" id="PS50893"/>
    </source>
</evidence>
<feature type="transmembrane region" description="Helical" evidence="8">
    <location>
        <begin position="271"/>
        <end position="289"/>
    </location>
</feature>
<evidence type="ECO:0000313" key="12">
    <source>
        <dbReference type="Proteomes" id="UP000659223"/>
    </source>
</evidence>
<dbReference type="InterPro" id="IPR003439">
    <property type="entry name" value="ABC_transporter-like_ATP-bd"/>
</dbReference>
<sequence>MSARRMLALTREHRGSIALSAGLSLAGSALVLAQPLVVRQVIDAAHAHAVQWTTVGGLAGLFAGQALLRTVTGYTLGRTGEAVVFGIRAALIGHLLRLPVPVYRRHRVGDLISRAGADTSALHTAVVAGCSDAVTGSLGLVGTVVLMAWLDTSLFLVVMCVTAVSAAVVLPVLPRLRKASGEGQRALGAMASDLERALSAIRTVRASRAESRETDRIVGQARLAREAGLRMIRLQAVVVPVSELAVQAALLATVIVGGIRVADGTASIAELVAFLLYLSYLTVPVVALLNAATTLQQAAGATARLAEVLGLPTETSPNAPVPLPASTAGRRPPPPATTGVTPVMGTTPTTGTAVPTAATTLEFHDVWFGYDPQRPVLRGASFHLPRQGPSALLGHSGAGKSTVVDLIERFHDPDRGRILLHGTDIRHVPLAEHRSRIGLVEQECPILYGTLRDNLAYAAPRTDDEHLLRVLQETGLGAFVRGLPEGLDTPIGEHGCTLSGGERQRIAIARALLSRPSLILLDEPTAHLDAAGEAALLRTVHRISRHCALLVIAHRRSTVQGIGRRLVLKDGTVSTHTGGH</sequence>
<proteinExistence type="predicted"/>
<evidence type="ECO:0000259" key="10">
    <source>
        <dbReference type="PROSITE" id="PS50929"/>
    </source>
</evidence>
<evidence type="ECO:0000256" key="3">
    <source>
        <dbReference type="ARBA" id="ARBA00022741"/>
    </source>
</evidence>
<feature type="transmembrane region" description="Helical" evidence="8">
    <location>
        <begin position="49"/>
        <end position="68"/>
    </location>
</feature>
<dbReference type="EMBL" id="BMUT01000013">
    <property type="protein sequence ID" value="GGY00879.1"/>
    <property type="molecule type" value="Genomic_DNA"/>
</dbReference>
<evidence type="ECO:0000256" key="4">
    <source>
        <dbReference type="ARBA" id="ARBA00022840"/>
    </source>
</evidence>
<dbReference type="SUPFAM" id="SSF90123">
    <property type="entry name" value="ABC transporter transmembrane region"/>
    <property type="match status" value="1"/>
</dbReference>
<feature type="transmembrane region" description="Helical" evidence="8">
    <location>
        <begin position="237"/>
        <end position="259"/>
    </location>
</feature>
<dbReference type="Proteomes" id="UP000659223">
    <property type="component" value="Unassembled WGS sequence"/>
</dbReference>
<keyword evidence="4" id="KW-0067">ATP-binding</keyword>
<dbReference type="PROSITE" id="PS50929">
    <property type="entry name" value="ABC_TM1F"/>
    <property type="match status" value="1"/>
</dbReference>
<evidence type="ECO:0000256" key="1">
    <source>
        <dbReference type="ARBA" id="ARBA00004651"/>
    </source>
</evidence>
<dbReference type="InterPro" id="IPR036640">
    <property type="entry name" value="ABC1_TM_sf"/>
</dbReference>
<dbReference type="RefSeq" id="WP_190024388.1">
    <property type="nucleotide sequence ID" value="NZ_BMUT01000013.1"/>
</dbReference>
<feature type="transmembrane region" description="Helical" evidence="8">
    <location>
        <begin position="121"/>
        <end position="148"/>
    </location>
</feature>
<dbReference type="InterPro" id="IPR039421">
    <property type="entry name" value="Type_1_exporter"/>
</dbReference>
<feature type="domain" description="ABC transmembrane type-1" evidence="10">
    <location>
        <begin position="18"/>
        <end position="297"/>
    </location>
</feature>
<dbReference type="PROSITE" id="PS50893">
    <property type="entry name" value="ABC_TRANSPORTER_2"/>
    <property type="match status" value="1"/>
</dbReference>
<keyword evidence="2 8" id="KW-0812">Transmembrane</keyword>
<feature type="compositionally biased region" description="Low complexity" evidence="7">
    <location>
        <begin position="337"/>
        <end position="348"/>
    </location>
</feature>
<dbReference type="CDD" id="cd18551">
    <property type="entry name" value="ABC_6TM_LmrA_like"/>
    <property type="match status" value="1"/>
</dbReference>
<comment type="caution">
    <text evidence="11">The sequence shown here is derived from an EMBL/GenBank/DDBJ whole genome shotgun (WGS) entry which is preliminary data.</text>
</comment>
<dbReference type="SUPFAM" id="SSF52540">
    <property type="entry name" value="P-loop containing nucleoside triphosphate hydrolases"/>
    <property type="match status" value="1"/>
</dbReference>
<dbReference type="PROSITE" id="PS00211">
    <property type="entry name" value="ABC_TRANSPORTER_1"/>
    <property type="match status" value="1"/>
</dbReference>
<evidence type="ECO:0000256" key="7">
    <source>
        <dbReference type="SAM" id="MobiDB-lite"/>
    </source>
</evidence>
<dbReference type="Gene3D" id="3.40.50.300">
    <property type="entry name" value="P-loop containing nucleotide triphosphate hydrolases"/>
    <property type="match status" value="1"/>
</dbReference>
<dbReference type="Pfam" id="PF00005">
    <property type="entry name" value="ABC_tran"/>
    <property type="match status" value="1"/>
</dbReference>